<evidence type="ECO:0000256" key="5">
    <source>
        <dbReference type="ARBA" id="ARBA00022833"/>
    </source>
</evidence>
<dbReference type="InterPro" id="IPR010095">
    <property type="entry name" value="Cas12f1-like_TNB"/>
</dbReference>
<dbReference type="InterPro" id="IPR001959">
    <property type="entry name" value="Transposase"/>
</dbReference>
<dbReference type="AlphaFoldDB" id="A0A2G4EXD5"/>
<dbReference type="EMBL" id="NXIB02000116">
    <property type="protein sequence ID" value="PHX54189.1"/>
    <property type="molecule type" value="Genomic_DNA"/>
</dbReference>
<dbReference type="Proteomes" id="UP000226442">
    <property type="component" value="Unassembled WGS sequence"/>
</dbReference>
<dbReference type="NCBIfam" id="NF040570">
    <property type="entry name" value="guided_TnpB"/>
    <property type="match status" value="1"/>
</dbReference>
<comment type="caution">
    <text evidence="11">The sequence shown here is derived from an EMBL/GenBank/DDBJ whole genome shotgun (WGS) entry which is preliminary data.</text>
</comment>
<proteinExistence type="inferred from homology"/>
<evidence type="ECO:0000256" key="2">
    <source>
        <dbReference type="ARBA" id="ARBA00011044"/>
    </source>
</evidence>
<dbReference type="InterPro" id="IPR021027">
    <property type="entry name" value="Transposase_put_HTH"/>
</dbReference>
<dbReference type="Pfam" id="PF07282">
    <property type="entry name" value="Cas12f1-like_TNB"/>
    <property type="match status" value="1"/>
</dbReference>
<keyword evidence="6" id="KW-0238">DNA-binding</keyword>
<dbReference type="GO" id="GO:0046872">
    <property type="term" value="F:metal ion binding"/>
    <property type="evidence" value="ECO:0007669"/>
    <property type="project" value="UniProtKB-KW"/>
</dbReference>
<dbReference type="RefSeq" id="WP_096828792.1">
    <property type="nucleotide sequence ID" value="NZ_NXIB02000116.1"/>
</dbReference>
<dbReference type="NCBIfam" id="TIGR01766">
    <property type="entry name" value="IS200/IS605 family accessory protein TnpB-like domain"/>
    <property type="match status" value="1"/>
</dbReference>
<feature type="domain" description="Cas12f1-like TNB" evidence="9">
    <location>
        <begin position="290"/>
        <end position="356"/>
    </location>
</feature>
<dbReference type="Pfam" id="PF12323">
    <property type="entry name" value="HTH_OrfB_IS605"/>
    <property type="match status" value="1"/>
</dbReference>
<evidence type="ECO:0000256" key="6">
    <source>
        <dbReference type="ARBA" id="ARBA00023125"/>
    </source>
</evidence>
<dbReference type="PANTHER" id="PTHR30405:SF25">
    <property type="entry name" value="RNA-GUIDED DNA ENDONUCLEASE INSQ-RELATED"/>
    <property type="match status" value="1"/>
</dbReference>
<organism evidence="11 12">
    <name type="scientific">Tychonema bourrellyi FEM_GT703</name>
    <dbReference type="NCBI Taxonomy" id="2040638"/>
    <lineage>
        <taxon>Bacteria</taxon>
        <taxon>Bacillati</taxon>
        <taxon>Cyanobacteriota</taxon>
        <taxon>Cyanophyceae</taxon>
        <taxon>Oscillatoriophycideae</taxon>
        <taxon>Oscillatoriales</taxon>
        <taxon>Microcoleaceae</taxon>
        <taxon>Tychonema</taxon>
    </lineage>
</organism>
<dbReference type="InterPro" id="IPR051399">
    <property type="entry name" value="RNA-guided_DNA_endo/Transpos"/>
</dbReference>
<evidence type="ECO:0000313" key="11">
    <source>
        <dbReference type="EMBL" id="PHX54189.1"/>
    </source>
</evidence>
<keyword evidence="4" id="KW-0479">Metal-binding</keyword>
<evidence type="ECO:0000259" key="9">
    <source>
        <dbReference type="Pfam" id="PF07282"/>
    </source>
</evidence>
<evidence type="ECO:0000256" key="4">
    <source>
        <dbReference type="ARBA" id="ARBA00022723"/>
    </source>
</evidence>
<keyword evidence="5" id="KW-0862">Zinc</keyword>
<comment type="similarity">
    <text evidence="1">In the C-terminal section; belongs to the transposase 35 family.</text>
</comment>
<accession>A0A2G4EXD5</accession>
<dbReference type="GO" id="GO:0003677">
    <property type="term" value="F:DNA binding"/>
    <property type="evidence" value="ECO:0007669"/>
    <property type="project" value="UniProtKB-KW"/>
</dbReference>
<comment type="similarity">
    <text evidence="2">In the N-terminal section; belongs to the transposase 2 family.</text>
</comment>
<protein>
    <submittedName>
        <fullName evidence="11">Transposase</fullName>
    </submittedName>
</protein>
<reference evidence="11" key="1">
    <citation type="submission" date="2017-10" db="EMBL/GenBank/DDBJ databases">
        <title>Draft genome sequence of the planktic cyanobacteria Tychonema bourrellyi isolated from alpine lentic freshwater.</title>
        <authorList>
            <person name="Tett A."/>
            <person name="Armanini F."/>
            <person name="Asnicar F."/>
            <person name="Boscaini A."/>
            <person name="Pasolli E."/>
            <person name="Zolfo M."/>
            <person name="Donati C."/>
            <person name="Salmaso N."/>
            <person name="Segata N."/>
        </authorList>
    </citation>
    <scope>NUCLEOTIDE SEQUENCE</scope>
    <source>
        <strain evidence="11">FEM_GT703</strain>
    </source>
</reference>
<evidence type="ECO:0000256" key="7">
    <source>
        <dbReference type="ARBA" id="ARBA00023172"/>
    </source>
</evidence>
<keyword evidence="12" id="KW-1185">Reference proteome</keyword>
<evidence type="ECO:0000259" key="10">
    <source>
        <dbReference type="Pfam" id="PF12323"/>
    </source>
</evidence>
<keyword evidence="3" id="KW-0815">Transposition</keyword>
<dbReference type="Pfam" id="PF01385">
    <property type="entry name" value="OrfB_IS605"/>
    <property type="match status" value="1"/>
</dbReference>
<evidence type="ECO:0000256" key="3">
    <source>
        <dbReference type="ARBA" id="ARBA00022578"/>
    </source>
</evidence>
<keyword evidence="7" id="KW-0233">DNA recombination</keyword>
<evidence type="ECO:0000313" key="12">
    <source>
        <dbReference type="Proteomes" id="UP000226442"/>
    </source>
</evidence>
<sequence length="366" mass="41454">MFAVKRALKLNNNEATLMARHAGFRRVVFNFGLSLRTQMYSEGKFTDSKVINEVKKVLTNYIKKQPEFGWMNQLSSRVYQNALIDLKDAFSRYRSVQAGYPRFASRRDGQSFRVDSSNGKVLLSAGNTIKIPTLGTFRLYEALECGYVSQTFTISKEGSRWFVSFCVDAERLPVQQSQASVGIDVGIKSFATLSNQQVFDAPKPLKQAKTKLAKLQRQASKQVKGSQNQRKTYDMISLLHARIARIRLDFLHKLTTYLAKNFKLIKIENLNVQGMMANHKLAGAISDLGFYEFKRQLDYKCQMYGASLVLVDQWFPSTKTCSNCGHKKDMPLSVRTFDCPACGRSLDRDLNASLNILNWEPKAIGG</sequence>
<feature type="domain" description="Probable transposase IS891/IS1136/IS1341" evidence="8">
    <location>
        <begin position="164"/>
        <end position="277"/>
    </location>
</feature>
<feature type="domain" description="Transposase putative helix-turn-helix" evidence="10">
    <location>
        <begin position="3"/>
        <end position="44"/>
    </location>
</feature>
<dbReference type="GO" id="GO:0006310">
    <property type="term" value="P:DNA recombination"/>
    <property type="evidence" value="ECO:0007669"/>
    <property type="project" value="UniProtKB-KW"/>
</dbReference>
<dbReference type="PANTHER" id="PTHR30405">
    <property type="entry name" value="TRANSPOSASE"/>
    <property type="match status" value="1"/>
</dbReference>
<dbReference type="OrthoDB" id="448196at2"/>
<gene>
    <name evidence="11" type="ORF">CP500_017410</name>
</gene>
<dbReference type="GO" id="GO:0032196">
    <property type="term" value="P:transposition"/>
    <property type="evidence" value="ECO:0007669"/>
    <property type="project" value="UniProtKB-KW"/>
</dbReference>
<evidence type="ECO:0000259" key="8">
    <source>
        <dbReference type="Pfam" id="PF01385"/>
    </source>
</evidence>
<name>A0A2G4EXD5_9CYAN</name>
<evidence type="ECO:0000256" key="1">
    <source>
        <dbReference type="ARBA" id="ARBA00008761"/>
    </source>
</evidence>